<keyword evidence="3 4" id="KW-0413">Isomerase</keyword>
<evidence type="ECO:0000256" key="4">
    <source>
        <dbReference type="HAMAP-Rule" id="MF_00171"/>
    </source>
</evidence>
<dbReference type="InterPro" id="IPR020095">
    <property type="entry name" value="PsdUridine_synth_TruA_C"/>
</dbReference>
<feature type="domain" description="Pseudouridine synthase I TruA alpha/beta" evidence="6">
    <location>
        <begin position="8"/>
        <end position="102"/>
    </location>
</feature>
<dbReference type="NCBIfam" id="TIGR00071">
    <property type="entry name" value="hisT_truA"/>
    <property type="match status" value="1"/>
</dbReference>
<dbReference type="Gene3D" id="3.30.70.660">
    <property type="entry name" value="Pseudouridine synthase I, catalytic domain, C-terminal subdomain"/>
    <property type="match status" value="1"/>
</dbReference>
<dbReference type="CDD" id="cd02570">
    <property type="entry name" value="PseudoU_synth_EcTruA"/>
    <property type="match status" value="1"/>
</dbReference>
<evidence type="ECO:0000256" key="2">
    <source>
        <dbReference type="ARBA" id="ARBA00022694"/>
    </source>
</evidence>
<dbReference type="PANTHER" id="PTHR11142:SF0">
    <property type="entry name" value="TRNA PSEUDOURIDINE SYNTHASE-LIKE 1"/>
    <property type="match status" value="1"/>
</dbReference>
<comment type="catalytic activity">
    <reaction evidence="4 5">
        <text>uridine(38/39/40) in tRNA = pseudouridine(38/39/40) in tRNA</text>
        <dbReference type="Rhea" id="RHEA:22376"/>
        <dbReference type="Rhea" id="RHEA-COMP:10085"/>
        <dbReference type="Rhea" id="RHEA-COMP:10087"/>
        <dbReference type="ChEBI" id="CHEBI:65314"/>
        <dbReference type="ChEBI" id="CHEBI:65315"/>
        <dbReference type="EC" id="5.4.99.12"/>
    </reaction>
</comment>
<evidence type="ECO:0000313" key="7">
    <source>
        <dbReference type="EMBL" id="MCC2199956.1"/>
    </source>
</evidence>
<comment type="function">
    <text evidence="4">Formation of pseudouridine at positions 38, 39 and 40 in the anticodon stem and loop of transfer RNAs.</text>
</comment>
<keyword evidence="2 4" id="KW-0819">tRNA processing</keyword>
<evidence type="ECO:0000256" key="3">
    <source>
        <dbReference type="ARBA" id="ARBA00023235"/>
    </source>
</evidence>
<protein>
    <recommendedName>
        <fullName evidence="4">tRNA pseudouridine synthase A</fullName>
        <ecNumber evidence="4">5.4.99.12</ecNumber>
    </recommendedName>
    <alternativeName>
        <fullName evidence="4">tRNA pseudouridine(38-40) synthase</fullName>
    </alternativeName>
    <alternativeName>
        <fullName evidence="4">tRNA pseudouridylate synthase I</fullName>
    </alternativeName>
    <alternativeName>
        <fullName evidence="4">tRNA-uridine isomerase I</fullName>
    </alternativeName>
</protein>
<organism evidence="7 8">
    <name type="scientific">Faecalibacterium butyricigenerans</name>
    <dbReference type="NCBI Taxonomy" id="1851427"/>
    <lineage>
        <taxon>Bacteria</taxon>
        <taxon>Bacillati</taxon>
        <taxon>Bacillota</taxon>
        <taxon>Clostridia</taxon>
        <taxon>Eubacteriales</taxon>
        <taxon>Oscillospiraceae</taxon>
        <taxon>Faecalibacterium</taxon>
    </lineage>
</organism>
<comment type="similarity">
    <text evidence="1 4 5">Belongs to the tRNA pseudouridine synthase TruA family.</text>
</comment>
<reference evidence="7" key="1">
    <citation type="submission" date="2021-10" db="EMBL/GenBank/DDBJ databases">
        <title>Anaerobic single-cell dispensing facilitates the cultivation of human gut bacteria.</title>
        <authorList>
            <person name="Afrizal A."/>
        </authorList>
    </citation>
    <scope>NUCLEOTIDE SEQUENCE</scope>
    <source>
        <strain evidence="7">CLA-AA-H233</strain>
    </source>
</reference>
<dbReference type="HAMAP" id="MF_00171">
    <property type="entry name" value="TruA"/>
    <property type="match status" value="1"/>
</dbReference>
<dbReference type="SUPFAM" id="SSF55120">
    <property type="entry name" value="Pseudouridine synthase"/>
    <property type="match status" value="1"/>
</dbReference>
<name>A0ABS8F9T7_9FIRM</name>
<proteinExistence type="inferred from homology"/>
<dbReference type="EC" id="5.4.99.12" evidence="4"/>
<dbReference type="EMBL" id="JAJEQL010000024">
    <property type="protein sequence ID" value="MCC2199956.1"/>
    <property type="molecule type" value="Genomic_DNA"/>
</dbReference>
<keyword evidence="8" id="KW-1185">Reference proteome</keyword>
<evidence type="ECO:0000256" key="5">
    <source>
        <dbReference type="RuleBase" id="RU003792"/>
    </source>
</evidence>
<evidence type="ECO:0000259" key="6">
    <source>
        <dbReference type="Pfam" id="PF01416"/>
    </source>
</evidence>
<sequence>MNYLLTLAYDGTNYCGFQVQPNGRSVAAAFQDALEAVLGSRPDIKGCSRTDAGVHALGFMLNFHADTRIPAAKLPLALNQHLPPDIRVLEARVVPDDFHARYAAHTKTYLYRIHNSPIDSPFASRYYTKVPGRLDADRMQQAAQYFVGTHDFLALCASGSSAAAHGDTVRTITACEVERRGDDIDITVTADGYLYNMVRILAGTLCEAGAGRLAPEAVPGILASCDRKNAGPTLAAKGLFLKSVDYD</sequence>
<feature type="binding site" evidence="4">
    <location>
        <position position="109"/>
    </location>
    <ligand>
        <name>substrate</name>
    </ligand>
</feature>
<gene>
    <name evidence="4 7" type="primary">truA</name>
    <name evidence="7" type="ORF">LKD23_09365</name>
</gene>
<dbReference type="RefSeq" id="WP_227621422.1">
    <property type="nucleotide sequence ID" value="NZ_JAJEQL010000024.1"/>
</dbReference>
<dbReference type="GO" id="GO:0160147">
    <property type="term" value="F:tRNA pseudouridine(38-40) synthase activity"/>
    <property type="evidence" value="ECO:0007669"/>
    <property type="project" value="UniProtKB-EC"/>
</dbReference>
<comment type="caution">
    <text evidence="4">Lacks conserved residue(s) required for the propagation of feature annotation.</text>
</comment>
<dbReference type="InterPro" id="IPR020097">
    <property type="entry name" value="PsdUridine_synth_TruA_a/b_dom"/>
</dbReference>
<dbReference type="InterPro" id="IPR020094">
    <property type="entry name" value="TruA/RsuA/RluB/E/F_N"/>
</dbReference>
<feature type="domain" description="Pseudouridine synthase I TruA alpha/beta" evidence="6">
    <location>
        <begin position="142"/>
        <end position="247"/>
    </location>
</feature>
<comment type="caution">
    <text evidence="7">The sequence shown here is derived from an EMBL/GenBank/DDBJ whole genome shotgun (WGS) entry which is preliminary data.</text>
</comment>
<dbReference type="Proteomes" id="UP001430637">
    <property type="component" value="Unassembled WGS sequence"/>
</dbReference>
<dbReference type="PANTHER" id="PTHR11142">
    <property type="entry name" value="PSEUDOURIDYLATE SYNTHASE"/>
    <property type="match status" value="1"/>
</dbReference>
<accession>A0ABS8F9T7</accession>
<dbReference type="PIRSF" id="PIRSF001430">
    <property type="entry name" value="tRNA_psdUrid_synth"/>
    <property type="match status" value="1"/>
</dbReference>
<dbReference type="InterPro" id="IPR020103">
    <property type="entry name" value="PsdUridine_synth_cat_dom_sf"/>
</dbReference>
<feature type="active site" description="Nucleophile" evidence="4">
    <location>
        <position position="51"/>
    </location>
</feature>
<evidence type="ECO:0000313" key="8">
    <source>
        <dbReference type="Proteomes" id="UP001430637"/>
    </source>
</evidence>
<comment type="subunit">
    <text evidence="4">Homodimer.</text>
</comment>
<dbReference type="InterPro" id="IPR001406">
    <property type="entry name" value="PsdUridine_synth_TruA"/>
</dbReference>
<dbReference type="Gene3D" id="3.30.70.580">
    <property type="entry name" value="Pseudouridine synthase I, catalytic domain, N-terminal subdomain"/>
    <property type="match status" value="1"/>
</dbReference>
<dbReference type="Pfam" id="PF01416">
    <property type="entry name" value="PseudoU_synth_1"/>
    <property type="match status" value="2"/>
</dbReference>
<evidence type="ECO:0000256" key="1">
    <source>
        <dbReference type="ARBA" id="ARBA00009375"/>
    </source>
</evidence>